<proteinExistence type="predicted"/>
<gene>
    <name evidence="3" type="ORF">SMN809_LOCUS27037</name>
</gene>
<dbReference type="Gene3D" id="3.30.310.210">
    <property type="match status" value="1"/>
</dbReference>
<organism evidence="3 4">
    <name type="scientific">Rotaria magnacalcarata</name>
    <dbReference type="NCBI Taxonomy" id="392030"/>
    <lineage>
        <taxon>Eukaryota</taxon>
        <taxon>Metazoa</taxon>
        <taxon>Spiralia</taxon>
        <taxon>Gnathifera</taxon>
        <taxon>Rotifera</taxon>
        <taxon>Eurotatoria</taxon>
        <taxon>Bdelloidea</taxon>
        <taxon>Philodinida</taxon>
        <taxon>Philodinidae</taxon>
        <taxon>Rotaria</taxon>
    </lineage>
</organism>
<accession>A0A8S2U872</accession>
<name>A0A8S2U872_9BILA</name>
<dbReference type="PROSITE" id="PS50084">
    <property type="entry name" value="KH_TYPE_1"/>
    <property type="match status" value="1"/>
</dbReference>
<dbReference type="CDD" id="cd22403">
    <property type="entry name" value="KH-I_IGF2BP_rpt4"/>
    <property type="match status" value="1"/>
</dbReference>
<dbReference type="EMBL" id="CAJOBI010040720">
    <property type="protein sequence ID" value="CAF4323025.1"/>
    <property type="molecule type" value="Genomic_DNA"/>
</dbReference>
<dbReference type="InterPro" id="IPR004088">
    <property type="entry name" value="KH_dom_type_1"/>
</dbReference>
<feature type="non-terminal residue" evidence="3">
    <location>
        <position position="1"/>
    </location>
</feature>
<feature type="non-terminal residue" evidence="3">
    <location>
        <position position="68"/>
    </location>
</feature>
<dbReference type="Pfam" id="PF00013">
    <property type="entry name" value="KH_1"/>
    <property type="match status" value="1"/>
</dbReference>
<evidence type="ECO:0000256" key="1">
    <source>
        <dbReference type="PROSITE-ProRule" id="PRU00117"/>
    </source>
</evidence>
<evidence type="ECO:0000259" key="2">
    <source>
        <dbReference type="Pfam" id="PF00013"/>
    </source>
</evidence>
<dbReference type="GO" id="GO:0003723">
    <property type="term" value="F:RNA binding"/>
    <property type="evidence" value="ECO:0007669"/>
    <property type="project" value="UniProtKB-UniRule"/>
</dbReference>
<feature type="domain" description="K Homology" evidence="2">
    <location>
        <begin position="12"/>
        <end position="64"/>
    </location>
</feature>
<comment type="caution">
    <text evidence="3">The sequence shown here is derived from an EMBL/GenBank/DDBJ whole genome shotgun (WGS) entry which is preliminary data.</text>
</comment>
<dbReference type="Proteomes" id="UP000676336">
    <property type="component" value="Unassembled WGS sequence"/>
</dbReference>
<evidence type="ECO:0000313" key="3">
    <source>
        <dbReference type="EMBL" id="CAF4323025.1"/>
    </source>
</evidence>
<sequence>YFGEDLVRLRAEINVPTLLIGRLVGKGGHNVRQLQQSTGAFIKLPDDSQQTSASEVPVKIFGPFPASQ</sequence>
<protein>
    <recommendedName>
        <fullName evidence="2">K Homology domain-containing protein</fullName>
    </recommendedName>
</protein>
<keyword evidence="1" id="KW-0694">RNA-binding</keyword>
<dbReference type="InterPro" id="IPR036612">
    <property type="entry name" value="KH_dom_type_1_sf"/>
</dbReference>
<reference evidence="3" key="1">
    <citation type="submission" date="2021-02" db="EMBL/GenBank/DDBJ databases">
        <authorList>
            <person name="Nowell W R."/>
        </authorList>
    </citation>
    <scope>NUCLEOTIDE SEQUENCE</scope>
</reference>
<evidence type="ECO:0000313" key="4">
    <source>
        <dbReference type="Proteomes" id="UP000676336"/>
    </source>
</evidence>
<dbReference type="AlphaFoldDB" id="A0A8S2U872"/>
<dbReference type="SUPFAM" id="SSF54791">
    <property type="entry name" value="Eukaryotic type KH-domain (KH-domain type I)"/>
    <property type="match status" value="1"/>
</dbReference>